<keyword evidence="1" id="KW-0732">Signal</keyword>
<feature type="signal peptide" evidence="1">
    <location>
        <begin position="1"/>
        <end position="23"/>
    </location>
</feature>
<dbReference type="EMBL" id="CP033923">
    <property type="protein sequence ID" value="AZA93613.1"/>
    <property type="molecule type" value="Genomic_DNA"/>
</dbReference>
<reference evidence="3 4" key="1">
    <citation type="submission" date="2018-11" db="EMBL/GenBank/DDBJ databases">
        <title>Proposal to divide the Flavobacteriaceae and reorganize its genera based on Amino Acid Identity values calculated from whole genome sequences.</title>
        <authorList>
            <person name="Nicholson A.C."/>
            <person name="Gulvik C.A."/>
            <person name="Whitney A.M."/>
            <person name="Humrighouse B.W."/>
            <person name="Bell M."/>
            <person name="Holmes B."/>
            <person name="Steigerwalt A.G."/>
            <person name="Villarma A."/>
            <person name="Sheth M."/>
            <person name="Batra D."/>
            <person name="Pryor J."/>
            <person name="Bernardet J.-F."/>
            <person name="Hugo C."/>
            <person name="Kampfer P."/>
            <person name="Newman J."/>
            <person name="McQuiston J.R."/>
        </authorList>
    </citation>
    <scope>NUCLEOTIDE SEQUENCE [LARGE SCALE GENOMIC DNA]</scope>
    <source>
        <strain evidence="3 4">G0041</strain>
    </source>
</reference>
<feature type="domain" description="DUF11" evidence="2">
    <location>
        <begin position="278"/>
        <end position="390"/>
    </location>
</feature>
<name>A0AAD0YS05_CHRNA</name>
<dbReference type="KEGG" id="cnk:EG343_24905"/>
<dbReference type="Gene3D" id="2.60.40.10">
    <property type="entry name" value="Immunoglobulins"/>
    <property type="match status" value="1"/>
</dbReference>
<sequence length="494" mass="53030">MKIYTFFLLRVGLLTLSCPMLWAQSSPNLEFATQQGVQNPQGNGPAYNASINLVKNTNNPNGNTYVAYQPNLKVNFSIVGQNYSSAVIMGYNINDTSIPIYPKMNYIGTPSNNDFTSSGAPIGKGISISNNNGLSLFYNTAVLGNKYTGGTYPMADLLINFNRPVDDPILHIGAMGAFKDQLGLAGGFDLIDSNVPVTFSRVSGNNSNFSVTTTSIRNSSMHPNDIGTESASGSVRVNGKGITAMRLRMSVRGDGGQSTWGLGSGDLITFGISVLESDLAISTFIDNNTPYFDDIVTFTVKAKNLGASDNTDVQVATTIPDGYEILTASTVTGAFDVNTGIWNIGSLNDNSEVYLTIKAKVKSSGSYTLAASISGDLRDPNLDNNQSSITPLIAGRAVCYKDPNRSEVGTDSRFGITTLQRAGINNGNWPMVRKSAYLVLESNNKGFVITRMTSDQISSIVIPVEGMMVYDTTEKCLKLYSDNSWNCFTTATCP</sequence>
<feature type="chain" id="PRO_5042034625" evidence="1">
    <location>
        <begin position="24"/>
        <end position="494"/>
    </location>
</feature>
<dbReference type="Proteomes" id="UP000278288">
    <property type="component" value="Chromosome"/>
</dbReference>
<dbReference type="InterPro" id="IPR001434">
    <property type="entry name" value="OmcB-like_DUF11"/>
</dbReference>
<dbReference type="Pfam" id="PF01345">
    <property type="entry name" value="DUF11"/>
    <property type="match status" value="1"/>
</dbReference>
<protein>
    <submittedName>
        <fullName evidence="3">DUF11 domain-containing protein</fullName>
    </submittedName>
</protein>
<evidence type="ECO:0000313" key="3">
    <source>
        <dbReference type="EMBL" id="AZA93613.1"/>
    </source>
</evidence>
<dbReference type="RefSeq" id="WP_123860411.1">
    <property type="nucleotide sequence ID" value="NZ_CP033923.1"/>
</dbReference>
<proteinExistence type="predicted"/>
<evidence type="ECO:0000256" key="1">
    <source>
        <dbReference type="SAM" id="SignalP"/>
    </source>
</evidence>
<organism evidence="3 4">
    <name type="scientific">Chryseobacterium nakagawai</name>
    <dbReference type="NCBI Taxonomy" id="1241982"/>
    <lineage>
        <taxon>Bacteria</taxon>
        <taxon>Pseudomonadati</taxon>
        <taxon>Bacteroidota</taxon>
        <taxon>Flavobacteriia</taxon>
        <taxon>Flavobacteriales</taxon>
        <taxon>Weeksellaceae</taxon>
        <taxon>Chryseobacterium group</taxon>
        <taxon>Chryseobacterium</taxon>
    </lineage>
</organism>
<evidence type="ECO:0000259" key="2">
    <source>
        <dbReference type="Pfam" id="PF01345"/>
    </source>
</evidence>
<keyword evidence="4" id="KW-1185">Reference proteome</keyword>
<dbReference type="InterPro" id="IPR013783">
    <property type="entry name" value="Ig-like_fold"/>
</dbReference>
<gene>
    <name evidence="3" type="ORF">EG343_24905</name>
</gene>
<accession>A0AAD0YS05</accession>
<dbReference type="AlphaFoldDB" id="A0AAD0YS05"/>
<evidence type="ECO:0000313" key="4">
    <source>
        <dbReference type="Proteomes" id="UP000278288"/>
    </source>
</evidence>